<evidence type="ECO:0000256" key="2">
    <source>
        <dbReference type="ARBA" id="ARBA00008766"/>
    </source>
</evidence>
<dbReference type="InterPro" id="IPR036005">
    <property type="entry name" value="Creatinase/aminopeptidase-like"/>
</dbReference>
<dbReference type="HOGENOM" id="CLU_011781_1_1_1"/>
<keyword evidence="11" id="KW-1185">Reference proteome</keyword>
<dbReference type="STRING" id="599839.J4IAN0"/>
<dbReference type="InterPro" id="IPR032416">
    <property type="entry name" value="Peptidase_M24_C"/>
</dbReference>
<dbReference type="Proteomes" id="UP000006352">
    <property type="component" value="Unassembled WGS sequence"/>
</dbReference>
<dbReference type="GO" id="GO:0046872">
    <property type="term" value="F:metal ion binding"/>
    <property type="evidence" value="ECO:0007669"/>
    <property type="project" value="UniProtKB-KW"/>
</dbReference>
<feature type="compositionally biased region" description="Polar residues" evidence="6">
    <location>
        <begin position="167"/>
        <end position="179"/>
    </location>
</feature>
<reference evidence="10 11" key="1">
    <citation type="journal article" date="2012" name="Appl. Environ. Microbiol.">
        <title>Short-read sequencing for genomic analysis of the brown rot fungus Fibroporia radiculosa.</title>
        <authorList>
            <person name="Tang J.D."/>
            <person name="Perkins A.D."/>
            <person name="Sonstegard T.S."/>
            <person name="Schroeder S.G."/>
            <person name="Burgess S.C."/>
            <person name="Diehl S.V."/>
        </authorList>
    </citation>
    <scope>NUCLEOTIDE SEQUENCE [LARGE SCALE GENOMIC DNA]</scope>
    <source>
        <strain evidence="10 11">TFFH 294</strain>
    </source>
</reference>
<evidence type="ECO:0000313" key="10">
    <source>
        <dbReference type="EMBL" id="CCM03196.1"/>
    </source>
</evidence>
<evidence type="ECO:0000256" key="3">
    <source>
        <dbReference type="ARBA" id="ARBA00022723"/>
    </source>
</evidence>
<evidence type="ECO:0000313" key="11">
    <source>
        <dbReference type="Proteomes" id="UP000006352"/>
    </source>
</evidence>
<dbReference type="GeneID" id="24098107"/>
<keyword evidence="5" id="KW-0464">Manganese</keyword>
<feature type="domain" description="Peptidase M24 C-terminal" evidence="9">
    <location>
        <begin position="803"/>
        <end position="862"/>
    </location>
</feature>
<feature type="region of interest" description="Disordered" evidence="6">
    <location>
        <begin position="137"/>
        <end position="235"/>
    </location>
</feature>
<protein>
    <recommendedName>
        <fullName evidence="12">Aminopeptidase P N-terminal domain-containing protein</fullName>
    </recommendedName>
</protein>
<dbReference type="InterPro" id="IPR050422">
    <property type="entry name" value="X-Pro_aminopeptidase_P"/>
</dbReference>
<evidence type="ECO:0000259" key="8">
    <source>
        <dbReference type="Pfam" id="PF01321"/>
    </source>
</evidence>
<dbReference type="OrthoDB" id="9995434at2759"/>
<feature type="region of interest" description="Disordered" evidence="6">
    <location>
        <begin position="93"/>
        <end position="119"/>
    </location>
</feature>
<organism evidence="10 11">
    <name type="scientific">Fibroporia radiculosa</name>
    <dbReference type="NCBI Taxonomy" id="599839"/>
    <lineage>
        <taxon>Eukaryota</taxon>
        <taxon>Fungi</taxon>
        <taxon>Dikarya</taxon>
        <taxon>Basidiomycota</taxon>
        <taxon>Agaricomycotina</taxon>
        <taxon>Agaricomycetes</taxon>
        <taxon>Polyporales</taxon>
        <taxon>Fibroporiaceae</taxon>
        <taxon>Fibroporia</taxon>
    </lineage>
</organism>
<keyword evidence="3" id="KW-0479">Metal-binding</keyword>
<evidence type="ECO:0000259" key="7">
    <source>
        <dbReference type="Pfam" id="PF00557"/>
    </source>
</evidence>
<dbReference type="Pfam" id="PF01321">
    <property type="entry name" value="Creatinase_N"/>
    <property type="match status" value="1"/>
</dbReference>
<gene>
    <name evidence="10" type="ORF">FIBRA_05320</name>
</gene>
<dbReference type="Gene3D" id="3.90.230.10">
    <property type="entry name" value="Creatinase/methionine aminopeptidase superfamily"/>
    <property type="match status" value="1"/>
</dbReference>
<evidence type="ECO:0000256" key="5">
    <source>
        <dbReference type="ARBA" id="ARBA00023211"/>
    </source>
</evidence>
<keyword evidence="4" id="KW-0378">Hydrolase</keyword>
<dbReference type="FunFam" id="3.40.350.10:FF:000003">
    <property type="entry name" value="Xaa-pro aminopeptidase P"/>
    <property type="match status" value="1"/>
</dbReference>
<dbReference type="SUPFAM" id="SSF53092">
    <property type="entry name" value="Creatinase/prolidase N-terminal domain"/>
    <property type="match status" value="1"/>
</dbReference>
<dbReference type="SUPFAM" id="SSF55920">
    <property type="entry name" value="Creatinase/aminopeptidase"/>
    <property type="match status" value="1"/>
</dbReference>
<comment type="cofactor">
    <cofactor evidence="1">
        <name>Mn(2+)</name>
        <dbReference type="ChEBI" id="CHEBI:29035"/>
    </cofactor>
</comment>
<feature type="compositionally biased region" description="Low complexity" evidence="6">
    <location>
        <begin position="211"/>
        <end position="222"/>
    </location>
</feature>
<sequence>MAPPPPPPPPLCFPLFRGKSRRRLTFSEKSAVESFDSQRSSIQRLDRANSYSPTATVTSHADAAEKLTFSTDTQSYDSARNHRTDAIEVKPVLRRKSTKGRSYSMSTPVTPPKKSLWGYGVGLGKKEKDRERELQDTIYEGEDSLDLTRNVSQESRPPGYESPGAYSDSQRSRGSSNIEYVNPLPPRSAPSHSRSNTYNSNQSKSTDRSARSGSRSGSGNVPRRPPLNASESSDTLVGSAYERKINDLDVIPERVDTNDRLNALRELMKKDNLDYYIVPSLDAHGSEYVAIHDKRREWISGFTGSAGEGIISKSNAYLITDSRYWTQSRSELDENWILIPAGVADGPRDWLEWLVDRANESRVGIDSRMITHQNAVKLNQALQKKKSKLVYPPQNLVDIIWAERPSRSREPVFVQPLSFTGKEAGAKLAELRAWITEQAPSVPSYSKAEPKPSQMQVGTLISSLPNIAWLLNLRGDDIPFNPVFHSYLFVGLQQATLFIEPAKISDEVNQYLKSIGVDTKEYNDVWSFLRRKPWGDGNLIIAPETSQAIALVLTSFRYTVIPSYIDEVKAIKNEVELQGLRLAYIRDGVAFVKFLAWLEQKLLQGYEITEYEAAWRLTEYRRMGMNYMGLAYENISASGPNAALPHYSPRKSTAKVIDRKTPYLNDSGGQYRDGTCDTARTVHFDRPSDAQCEAFTRVLQGHIAIDSAIFPEGTTGAQLDVLARKALWQDGLNYLHGTGHGFGSYLNVHEGPHGFSSNVPLVPGHVITNEPGFYKDGEWGIRLESALIVKRVKTKNSFGGDAWLGFERLTCVPIQTKMVKDVMLSKEERQWLRAHNKECLDVLEPFLGKDKRALKWLRREAERGIGLAKAGPGGLAIDWA</sequence>
<feature type="domain" description="Peptidase M24" evidence="7">
    <location>
        <begin position="580"/>
        <end position="790"/>
    </location>
</feature>
<evidence type="ECO:0008006" key="12">
    <source>
        <dbReference type="Google" id="ProtNLM"/>
    </source>
</evidence>
<dbReference type="EMBL" id="HE797104">
    <property type="protein sequence ID" value="CCM03196.1"/>
    <property type="molecule type" value="Genomic_DNA"/>
</dbReference>
<dbReference type="InterPro" id="IPR000994">
    <property type="entry name" value="Pept_M24"/>
</dbReference>
<proteinExistence type="inferred from homology"/>
<evidence type="ECO:0000256" key="6">
    <source>
        <dbReference type="SAM" id="MobiDB-lite"/>
    </source>
</evidence>
<dbReference type="FunFam" id="3.90.230.10:FF:000007">
    <property type="entry name" value="Xaa-Pro aminopeptidase P"/>
    <property type="match status" value="1"/>
</dbReference>
<feature type="compositionally biased region" description="Polar residues" evidence="6">
    <location>
        <begin position="190"/>
        <end position="204"/>
    </location>
</feature>
<dbReference type="Pfam" id="PF00557">
    <property type="entry name" value="Peptidase_M24"/>
    <property type="match status" value="1"/>
</dbReference>
<evidence type="ECO:0000256" key="4">
    <source>
        <dbReference type="ARBA" id="ARBA00022801"/>
    </source>
</evidence>
<dbReference type="AlphaFoldDB" id="J4IAN0"/>
<evidence type="ECO:0000256" key="1">
    <source>
        <dbReference type="ARBA" id="ARBA00001936"/>
    </source>
</evidence>
<dbReference type="InterPro" id="IPR029149">
    <property type="entry name" value="Creatin/AminoP/Spt16_N"/>
</dbReference>
<dbReference type="GO" id="GO:0070006">
    <property type="term" value="F:metalloaminopeptidase activity"/>
    <property type="evidence" value="ECO:0007669"/>
    <property type="project" value="InterPro"/>
</dbReference>
<dbReference type="GO" id="GO:0005737">
    <property type="term" value="C:cytoplasm"/>
    <property type="evidence" value="ECO:0007669"/>
    <property type="project" value="UniProtKB-ARBA"/>
</dbReference>
<feature type="domain" description="Creatinase N-terminal" evidence="8">
    <location>
        <begin position="260"/>
        <end position="386"/>
    </location>
</feature>
<evidence type="ECO:0000259" key="9">
    <source>
        <dbReference type="Pfam" id="PF16188"/>
    </source>
</evidence>
<dbReference type="Pfam" id="PF16189">
    <property type="entry name" value="Creatinase_N_2"/>
    <property type="match status" value="1"/>
</dbReference>
<dbReference type="InParanoid" id="J4IAN0"/>
<dbReference type="RefSeq" id="XP_012182479.1">
    <property type="nucleotide sequence ID" value="XM_012327089.1"/>
</dbReference>
<dbReference type="PANTHER" id="PTHR43763:SF17">
    <property type="entry name" value="AMINOPEPTIDASE P, CYTOPLASMIC-RELATED"/>
    <property type="match status" value="1"/>
</dbReference>
<dbReference type="PANTHER" id="PTHR43763">
    <property type="entry name" value="XAA-PRO AMINOPEPTIDASE 1"/>
    <property type="match status" value="1"/>
</dbReference>
<dbReference type="InterPro" id="IPR000587">
    <property type="entry name" value="Creatinase_N"/>
</dbReference>
<dbReference type="Pfam" id="PF16188">
    <property type="entry name" value="Peptidase_M24_C"/>
    <property type="match status" value="1"/>
</dbReference>
<dbReference type="InterPro" id="IPR033740">
    <property type="entry name" value="Pept_M24B"/>
</dbReference>
<dbReference type="Gene3D" id="3.40.350.10">
    <property type="entry name" value="Creatinase/prolidase N-terminal domain"/>
    <property type="match status" value="2"/>
</dbReference>
<name>J4IAN0_9APHY</name>
<accession>J4IAN0</accession>
<dbReference type="CDD" id="cd01085">
    <property type="entry name" value="APP"/>
    <property type="match status" value="1"/>
</dbReference>
<comment type="similarity">
    <text evidence="2">Belongs to the peptidase M24B family.</text>
</comment>